<dbReference type="Gene3D" id="3.40.50.1240">
    <property type="entry name" value="Phosphoglycerate mutase-like"/>
    <property type="match status" value="1"/>
</dbReference>
<dbReference type="RefSeq" id="WP_377045306.1">
    <property type="nucleotide sequence ID" value="NZ_JBHLUN010000010.1"/>
</dbReference>
<evidence type="ECO:0000256" key="1">
    <source>
        <dbReference type="SAM" id="MobiDB-lite"/>
    </source>
</evidence>
<dbReference type="GO" id="GO:0016787">
    <property type="term" value="F:hydrolase activity"/>
    <property type="evidence" value="ECO:0007669"/>
    <property type="project" value="UniProtKB-KW"/>
</dbReference>
<dbReference type="SMART" id="SM00855">
    <property type="entry name" value="PGAM"/>
    <property type="match status" value="1"/>
</dbReference>
<evidence type="ECO:0000313" key="2">
    <source>
        <dbReference type="EMBL" id="MFC0409554.1"/>
    </source>
</evidence>
<dbReference type="CDD" id="cd07067">
    <property type="entry name" value="HP_PGM_like"/>
    <property type="match status" value="1"/>
</dbReference>
<dbReference type="InterPro" id="IPR013078">
    <property type="entry name" value="His_Pase_superF_clade-1"/>
</dbReference>
<accession>A0ABV6JUZ7</accession>
<dbReference type="SUPFAM" id="SSF53254">
    <property type="entry name" value="Phosphoglycerate mutase-like"/>
    <property type="match status" value="1"/>
</dbReference>
<dbReference type="Pfam" id="PF00300">
    <property type="entry name" value="His_Phos_1"/>
    <property type="match status" value="1"/>
</dbReference>
<feature type="region of interest" description="Disordered" evidence="1">
    <location>
        <begin position="1"/>
        <end position="56"/>
    </location>
</feature>
<dbReference type="PANTHER" id="PTHR48100:SF59">
    <property type="entry name" value="ADENOSYLCOBALAMIN_ALPHA-RIBAZOLE PHOSPHATASE"/>
    <property type="match status" value="1"/>
</dbReference>
<name>A0ABV6JUZ7_9PROT</name>
<gene>
    <name evidence="2" type="ORF">ACFFGY_14980</name>
</gene>
<sequence length="249" mass="26174">MSGAGGEADRLAPPVTDDLSAGPNGAGAAPAGKAPPATGNEPAPVGPEGPPREDHSVPARQVAFWFLRHGETDWNARGLSQGNVDIPLNAVGVEQAHRAAAALRALRGPQRIATVVASPLGRAQHTARIVAEALDLPFATDPDLREVSFGVQEGKPMAEWFDDWVEGRVTPEGAESFPELRRRTVRAIDRALALPGPVLVVAHGALWRAFRQAAGLPANVRTPNALPLWVEPPVGGGRSWRFTPAELGG</sequence>
<dbReference type="EMBL" id="JBHLUN010000010">
    <property type="protein sequence ID" value="MFC0409554.1"/>
    <property type="molecule type" value="Genomic_DNA"/>
</dbReference>
<organism evidence="2 3">
    <name type="scientific">Roseomonas elaeocarpi</name>
    <dbReference type="NCBI Taxonomy" id="907779"/>
    <lineage>
        <taxon>Bacteria</taxon>
        <taxon>Pseudomonadati</taxon>
        <taxon>Pseudomonadota</taxon>
        <taxon>Alphaproteobacteria</taxon>
        <taxon>Acetobacterales</taxon>
        <taxon>Roseomonadaceae</taxon>
        <taxon>Roseomonas</taxon>
    </lineage>
</organism>
<keyword evidence="3" id="KW-1185">Reference proteome</keyword>
<keyword evidence="2" id="KW-0378">Hydrolase</keyword>
<evidence type="ECO:0000313" key="3">
    <source>
        <dbReference type="Proteomes" id="UP001589865"/>
    </source>
</evidence>
<dbReference type="EC" id="3.1.3.-" evidence="2"/>
<proteinExistence type="predicted"/>
<reference evidence="2 3" key="1">
    <citation type="submission" date="2024-09" db="EMBL/GenBank/DDBJ databases">
        <authorList>
            <person name="Sun Q."/>
            <person name="Mori K."/>
        </authorList>
    </citation>
    <scope>NUCLEOTIDE SEQUENCE [LARGE SCALE GENOMIC DNA]</scope>
    <source>
        <strain evidence="2 3">TBRC 5777</strain>
    </source>
</reference>
<dbReference type="InterPro" id="IPR050275">
    <property type="entry name" value="PGM_Phosphatase"/>
</dbReference>
<dbReference type="Proteomes" id="UP001589865">
    <property type="component" value="Unassembled WGS sequence"/>
</dbReference>
<dbReference type="InterPro" id="IPR029033">
    <property type="entry name" value="His_PPase_superfam"/>
</dbReference>
<comment type="caution">
    <text evidence="2">The sequence shown here is derived from an EMBL/GenBank/DDBJ whole genome shotgun (WGS) entry which is preliminary data.</text>
</comment>
<feature type="compositionally biased region" description="Low complexity" evidence="1">
    <location>
        <begin position="21"/>
        <end position="37"/>
    </location>
</feature>
<dbReference type="PANTHER" id="PTHR48100">
    <property type="entry name" value="BROAD-SPECIFICITY PHOSPHATASE YOR283W-RELATED"/>
    <property type="match status" value="1"/>
</dbReference>
<protein>
    <submittedName>
        <fullName evidence="2">Histidine phosphatase family protein</fullName>
        <ecNumber evidence="2">3.1.3.-</ecNumber>
    </submittedName>
</protein>